<protein>
    <submittedName>
        <fullName evidence="2">Uncharacterized protein</fullName>
    </submittedName>
</protein>
<reference evidence="3" key="1">
    <citation type="submission" date="2013-09" db="EMBL/GenBank/DDBJ databases">
        <title>The Genome Sequence of Anopheles maculatus species B.</title>
        <authorList>
            <consortium name="The Broad Institute Genomics Platform"/>
            <person name="Neafsey D.E."/>
            <person name="Besansky N."/>
            <person name="Howell P."/>
            <person name="Walton C."/>
            <person name="Young S.K."/>
            <person name="Zeng Q."/>
            <person name="Gargeya S."/>
            <person name="Fitzgerald M."/>
            <person name="Haas B."/>
            <person name="Abouelleil A."/>
            <person name="Allen A.W."/>
            <person name="Alvarado L."/>
            <person name="Arachchi H.M."/>
            <person name="Berlin A.M."/>
            <person name="Chapman S.B."/>
            <person name="Gainer-Dewar J."/>
            <person name="Goldberg J."/>
            <person name="Griggs A."/>
            <person name="Gujja S."/>
            <person name="Hansen M."/>
            <person name="Howarth C."/>
            <person name="Imamovic A."/>
            <person name="Ireland A."/>
            <person name="Larimer J."/>
            <person name="McCowan C."/>
            <person name="Murphy C."/>
            <person name="Pearson M."/>
            <person name="Poon T.W."/>
            <person name="Priest M."/>
            <person name="Roberts A."/>
            <person name="Saif S."/>
            <person name="Shea T."/>
            <person name="Sisk P."/>
            <person name="Sykes S."/>
            <person name="Wortman J."/>
            <person name="Nusbaum C."/>
            <person name="Birren B."/>
        </authorList>
    </citation>
    <scope>NUCLEOTIDE SEQUENCE [LARGE SCALE GENOMIC DNA]</scope>
    <source>
        <strain evidence="3">maculatus3</strain>
    </source>
</reference>
<evidence type="ECO:0000313" key="2">
    <source>
        <dbReference type="EnsemblMetazoa" id="AMAM003963-PA"/>
    </source>
</evidence>
<feature type="compositionally biased region" description="Gly residues" evidence="1">
    <location>
        <begin position="35"/>
        <end position="56"/>
    </location>
</feature>
<feature type="region of interest" description="Disordered" evidence="1">
    <location>
        <begin position="16"/>
        <end position="72"/>
    </location>
</feature>
<keyword evidence="3" id="KW-1185">Reference proteome</keyword>
<reference evidence="2" key="2">
    <citation type="submission" date="2020-05" db="UniProtKB">
        <authorList>
            <consortium name="EnsemblMetazoa"/>
        </authorList>
    </citation>
    <scope>IDENTIFICATION</scope>
    <source>
        <strain evidence="2">maculatus3</strain>
    </source>
</reference>
<organism evidence="2 3">
    <name type="scientific">Anopheles maculatus</name>
    <dbReference type="NCBI Taxonomy" id="74869"/>
    <lineage>
        <taxon>Eukaryota</taxon>
        <taxon>Metazoa</taxon>
        <taxon>Ecdysozoa</taxon>
        <taxon>Arthropoda</taxon>
        <taxon>Hexapoda</taxon>
        <taxon>Insecta</taxon>
        <taxon>Pterygota</taxon>
        <taxon>Neoptera</taxon>
        <taxon>Endopterygota</taxon>
        <taxon>Diptera</taxon>
        <taxon>Nematocera</taxon>
        <taxon>Culicoidea</taxon>
        <taxon>Culicidae</taxon>
        <taxon>Anophelinae</taxon>
        <taxon>Anopheles</taxon>
        <taxon>Anopheles maculatus group</taxon>
    </lineage>
</organism>
<evidence type="ECO:0000256" key="1">
    <source>
        <dbReference type="SAM" id="MobiDB-lite"/>
    </source>
</evidence>
<name>A0A182SCE6_9DIPT</name>
<sequence>MSFLLEKSHQAPQYIVINGGVGNNGGQQPTMPNGAGQGANAGNVGGNGPTMGGGHGSNQNHSQNQVPNSQGKCETRICGTQTIYYRNNCEVTGERAYLYCAKCDC</sequence>
<proteinExistence type="predicted"/>
<feature type="compositionally biased region" description="Polar residues" evidence="1">
    <location>
        <begin position="59"/>
        <end position="72"/>
    </location>
</feature>
<dbReference type="Proteomes" id="UP000075901">
    <property type="component" value="Unassembled WGS sequence"/>
</dbReference>
<dbReference type="EnsemblMetazoa" id="AMAM003963-RA">
    <property type="protein sequence ID" value="AMAM003963-PA"/>
    <property type="gene ID" value="AMAM003963"/>
</dbReference>
<dbReference type="VEuPathDB" id="VectorBase:AMAM003963"/>
<evidence type="ECO:0000313" key="3">
    <source>
        <dbReference type="Proteomes" id="UP000075901"/>
    </source>
</evidence>
<accession>A0A182SCE6</accession>
<dbReference type="AlphaFoldDB" id="A0A182SCE6"/>